<evidence type="ECO:0000313" key="2">
    <source>
        <dbReference type="EMBL" id="RKO88182.1"/>
    </source>
</evidence>
<protein>
    <submittedName>
        <fullName evidence="2">Uncharacterized protein</fullName>
    </submittedName>
</protein>
<evidence type="ECO:0000256" key="1">
    <source>
        <dbReference type="SAM" id="MobiDB-lite"/>
    </source>
</evidence>
<dbReference type="AlphaFoldDB" id="A0A4P9W7V9"/>
<sequence length="199" mass="22292">LRRHQDAHHSKSSQTTNSDSNQATTNAPSVKEDELPERSLASPDPTPQTPFSSRDSTPPSSPAVPSLLPSFEWAPIQSTMPSWRNPDESPSYLVQETRLFEPVPIKVDPKSIADELLSFTDTPELSVGDWSPMSLPQVPLSPEEDAAESVWGGLNFQEDRDAPDRAFWTLPKEWEGWLGEGEYRWFESKGMSEDVPVTW</sequence>
<accession>A0A4P9W7V9</accession>
<dbReference type="Proteomes" id="UP000269721">
    <property type="component" value="Unassembled WGS sequence"/>
</dbReference>
<feature type="compositionally biased region" description="Polar residues" evidence="1">
    <location>
        <begin position="12"/>
        <end position="28"/>
    </location>
</feature>
<feature type="region of interest" description="Disordered" evidence="1">
    <location>
        <begin position="1"/>
        <end position="69"/>
    </location>
</feature>
<reference evidence="3" key="1">
    <citation type="journal article" date="2018" name="Nat. Microbiol.">
        <title>Leveraging single-cell genomics to expand the fungal tree of life.</title>
        <authorList>
            <person name="Ahrendt S.R."/>
            <person name="Quandt C.A."/>
            <person name="Ciobanu D."/>
            <person name="Clum A."/>
            <person name="Salamov A."/>
            <person name="Andreopoulos B."/>
            <person name="Cheng J.F."/>
            <person name="Woyke T."/>
            <person name="Pelin A."/>
            <person name="Henrissat B."/>
            <person name="Reynolds N.K."/>
            <person name="Benny G.L."/>
            <person name="Smith M.E."/>
            <person name="James T.Y."/>
            <person name="Grigoriev I.V."/>
        </authorList>
    </citation>
    <scope>NUCLEOTIDE SEQUENCE [LARGE SCALE GENOMIC DNA]</scope>
</reference>
<name>A0A4P9W7V9_9FUNG</name>
<feature type="non-terminal residue" evidence="2">
    <location>
        <position position="1"/>
    </location>
</feature>
<evidence type="ECO:0000313" key="3">
    <source>
        <dbReference type="Proteomes" id="UP000269721"/>
    </source>
</evidence>
<proteinExistence type="predicted"/>
<keyword evidence="3" id="KW-1185">Reference proteome</keyword>
<organism evidence="2 3">
    <name type="scientific">Blyttiomyces helicus</name>
    <dbReference type="NCBI Taxonomy" id="388810"/>
    <lineage>
        <taxon>Eukaryota</taxon>
        <taxon>Fungi</taxon>
        <taxon>Fungi incertae sedis</taxon>
        <taxon>Chytridiomycota</taxon>
        <taxon>Chytridiomycota incertae sedis</taxon>
        <taxon>Chytridiomycetes</taxon>
        <taxon>Chytridiomycetes incertae sedis</taxon>
        <taxon>Blyttiomyces</taxon>
    </lineage>
</organism>
<gene>
    <name evidence="2" type="ORF">BDK51DRAFT_27738</name>
</gene>
<dbReference type="EMBL" id="KZ996887">
    <property type="protein sequence ID" value="RKO88182.1"/>
    <property type="molecule type" value="Genomic_DNA"/>
</dbReference>